<dbReference type="InterPro" id="IPR045057">
    <property type="entry name" value="Gcn5-rel_NAT"/>
</dbReference>
<gene>
    <name evidence="3" type="ORF">GCM10009755_09330</name>
</gene>
<dbReference type="InterPro" id="IPR031165">
    <property type="entry name" value="GNAT_YJDJ"/>
</dbReference>
<comment type="caution">
    <text evidence="3">The sequence shown here is derived from an EMBL/GenBank/DDBJ whole genome shotgun (WGS) entry which is preliminary data.</text>
</comment>
<sequence>MTDTAAGQSPRNENAQAPTSLGDGPIDPARITVTDNADESRFDITVGDTHVGFSMYLPTESAQGVPQRILYHTVVFEQFGGHGLAAPLTEQAIAQSVAAGYRVVAMCPYVKKWVTKHHEFDDRLDPVTPAHLALFG</sequence>
<dbReference type="InterPro" id="IPR016181">
    <property type="entry name" value="Acyl_CoA_acyltransferase"/>
</dbReference>
<keyword evidence="4" id="KW-1185">Reference proteome</keyword>
<dbReference type="EMBL" id="BAAANO010000008">
    <property type="protein sequence ID" value="GAA2002612.1"/>
    <property type="molecule type" value="Genomic_DNA"/>
</dbReference>
<evidence type="ECO:0000313" key="4">
    <source>
        <dbReference type="Proteomes" id="UP001500755"/>
    </source>
</evidence>
<evidence type="ECO:0000256" key="1">
    <source>
        <dbReference type="SAM" id="MobiDB-lite"/>
    </source>
</evidence>
<name>A0ABN2TAE0_9MICO</name>
<feature type="compositionally biased region" description="Polar residues" evidence="1">
    <location>
        <begin position="1"/>
        <end position="19"/>
    </location>
</feature>
<dbReference type="Proteomes" id="UP001500755">
    <property type="component" value="Unassembled WGS sequence"/>
</dbReference>
<dbReference type="SUPFAM" id="SSF55729">
    <property type="entry name" value="Acyl-CoA N-acyltransferases (Nat)"/>
    <property type="match status" value="1"/>
</dbReference>
<accession>A0ABN2TAE0</accession>
<feature type="domain" description="N-acetyltransferase" evidence="2">
    <location>
        <begin position="34"/>
        <end position="125"/>
    </location>
</feature>
<dbReference type="PANTHER" id="PTHR31435">
    <property type="entry name" value="PROTEIN NATD1"/>
    <property type="match status" value="1"/>
</dbReference>
<feature type="region of interest" description="Disordered" evidence="1">
    <location>
        <begin position="1"/>
        <end position="31"/>
    </location>
</feature>
<dbReference type="RefSeq" id="WP_344307415.1">
    <property type="nucleotide sequence ID" value="NZ_BAAANO010000008.1"/>
</dbReference>
<reference evidence="3 4" key="1">
    <citation type="journal article" date="2019" name="Int. J. Syst. Evol. Microbiol.">
        <title>The Global Catalogue of Microorganisms (GCM) 10K type strain sequencing project: providing services to taxonomists for standard genome sequencing and annotation.</title>
        <authorList>
            <consortium name="The Broad Institute Genomics Platform"/>
            <consortium name="The Broad Institute Genome Sequencing Center for Infectious Disease"/>
            <person name="Wu L."/>
            <person name="Ma J."/>
        </authorList>
    </citation>
    <scope>NUCLEOTIDE SEQUENCE [LARGE SCALE GENOMIC DNA]</scope>
    <source>
        <strain evidence="3 4">JCM 14546</strain>
    </source>
</reference>
<evidence type="ECO:0000313" key="3">
    <source>
        <dbReference type="EMBL" id="GAA2002612.1"/>
    </source>
</evidence>
<protein>
    <submittedName>
        <fullName evidence="3">GNAT family N-acetyltransferase</fullName>
    </submittedName>
</protein>
<dbReference type="PANTHER" id="PTHR31435:SF10">
    <property type="entry name" value="BSR4717 PROTEIN"/>
    <property type="match status" value="1"/>
</dbReference>
<organism evidence="3 4">
    <name type="scientific">Brevibacterium samyangense</name>
    <dbReference type="NCBI Taxonomy" id="366888"/>
    <lineage>
        <taxon>Bacteria</taxon>
        <taxon>Bacillati</taxon>
        <taxon>Actinomycetota</taxon>
        <taxon>Actinomycetes</taxon>
        <taxon>Micrococcales</taxon>
        <taxon>Brevibacteriaceae</taxon>
        <taxon>Brevibacterium</taxon>
    </lineage>
</organism>
<dbReference type="PROSITE" id="PS51729">
    <property type="entry name" value="GNAT_YJDJ"/>
    <property type="match status" value="1"/>
</dbReference>
<dbReference type="Gene3D" id="3.40.630.30">
    <property type="match status" value="1"/>
</dbReference>
<proteinExistence type="predicted"/>
<evidence type="ECO:0000259" key="2">
    <source>
        <dbReference type="PROSITE" id="PS51729"/>
    </source>
</evidence>
<dbReference type="Pfam" id="PF14542">
    <property type="entry name" value="Acetyltransf_CG"/>
    <property type="match status" value="1"/>
</dbReference>